<reference evidence="2" key="1">
    <citation type="submission" date="2016-01" db="EMBL/GenBank/DDBJ databases">
        <authorList>
            <person name="Peeters C."/>
        </authorList>
    </citation>
    <scope>NUCLEOTIDE SEQUENCE [LARGE SCALE GENOMIC DNA]</scope>
    <source>
        <strain evidence="2">LMG 29326</strain>
    </source>
</reference>
<proteinExistence type="predicted"/>
<comment type="caution">
    <text evidence="2">The sequence shown here is derived from an EMBL/GenBank/DDBJ whole genome shotgun (WGS) entry which is preliminary data.</text>
</comment>
<organism evidence="2 3">
    <name type="scientific">Caballeronia ptereochthonis</name>
    <dbReference type="NCBI Taxonomy" id="1777144"/>
    <lineage>
        <taxon>Bacteria</taxon>
        <taxon>Pseudomonadati</taxon>
        <taxon>Pseudomonadota</taxon>
        <taxon>Betaproteobacteria</taxon>
        <taxon>Burkholderiales</taxon>
        <taxon>Burkholderiaceae</taxon>
        <taxon>Caballeronia</taxon>
    </lineage>
</organism>
<accession>A0A158ASJ1</accession>
<evidence type="ECO:0000313" key="3">
    <source>
        <dbReference type="Proteomes" id="UP000054978"/>
    </source>
</evidence>
<evidence type="ECO:0000313" key="2">
    <source>
        <dbReference type="EMBL" id="SAK60918.1"/>
    </source>
</evidence>
<evidence type="ECO:0000256" key="1">
    <source>
        <dbReference type="SAM" id="MobiDB-lite"/>
    </source>
</evidence>
<gene>
    <name evidence="2" type="ORF">AWB83_02305</name>
</gene>
<dbReference type="Proteomes" id="UP000054978">
    <property type="component" value="Unassembled WGS sequence"/>
</dbReference>
<keyword evidence="3" id="KW-1185">Reference proteome</keyword>
<feature type="region of interest" description="Disordered" evidence="1">
    <location>
        <begin position="152"/>
        <end position="195"/>
    </location>
</feature>
<name>A0A158ASJ1_9BURK</name>
<dbReference type="STRING" id="1777144.AWB83_02305"/>
<sequence length="212" mass="23606">MSHRTRRLKSRASFDGRHRSKVMLLPMKRQAVADISLANHLALAVCRKGQGNAHLINVLKRAVYLTYYLQNTGFGEEPVDLYRFAEAGLSRAAGSAQCDGVWQVSVEVALMLEKILVIHDQQLMAAAVGHVIEATTQFSRFIASQLHSAMSRDANGERLPRRHRARGVRDRQQLAVDRTRNASRSDRTSGSAVPYRAEVQSALRCRGDERGG</sequence>
<dbReference type="AlphaFoldDB" id="A0A158ASJ1"/>
<protein>
    <submittedName>
        <fullName evidence="2">Fis family transcriptional regulator</fullName>
    </submittedName>
</protein>
<feature type="compositionally biased region" description="Basic and acidic residues" evidence="1">
    <location>
        <begin position="167"/>
        <end position="187"/>
    </location>
</feature>
<dbReference type="EMBL" id="FCOB02000009">
    <property type="protein sequence ID" value="SAK60918.1"/>
    <property type="molecule type" value="Genomic_DNA"/>
</dbReference>